<evidence type="ECO:0000313" key="2">
    <source>
        <dbReference type="Proteomes" id="UP000035963"/>
    </source>
</evidence>
<dbReference type="PATRIC" id="fig|908627.4.peg.7184"/>
<dbReference type="AlphaFoldDB" id="A0A0J1CP69"/>
<dbReference type="RefSeq" id="WP_047896252.1">
    <property type="nucleotide sequence ID" value="NZ_AEJF01000188.1"/>
</dbReference>
<dbReference type="Proteomes" id="UP000035963">
    <property type="component" value="Unassembled WGS sequence"/>
</dbReference>
<protein>
    <submittedName>
        <fullName evidence="1">Uncharacterized protein</fullName>
    </submittedName>
</protein>
<gene>
    <name evidence="1" type="ORF">EOS_32200</name>
</gene>
<sequence length="67" mass="7818">MRYMHNEHVIDVFVEQRGARWDWSVKAGTLPLKTNAGEMAPTSNVAENEALHWAKRELNRRFPVEPE</sequence>
<evidence type="ECO:0000313" key="1">
    <source>
        <dbReference type="EMBL" id="KLU22121.1"/>
    </source>
</evidence>
<accession>A0A0J1CP69</accession>
<reference evidence="1 2" key="1">
    <citation type="journal article" date="2015" name="Genome Announc.">
        <title>Draft Genome Sequence of Burkholderia sp. Strain PML1(12), an Ectomycorrhizosphere-Inhabiting Bacterium with Effective Mineral-Weathering Ability.</title>
        <authorList>
            <person name="Uroz S."/>
            <person name="Oger P."/>
        </authorList>
    </citation>
    <scope>NUCLEOTIDE SEQUENCE [LARGE SCALE GENOMIC DNA]</scope>
    <source>
        <strain evidence="2">PML1(12)</strain>
    </source>
</reference>
<keyword evidence="2" id="KW-1185">Reference proteome</keyword>
<name>A0A0J1CP69_9BURK</name>
<dbReference type="OrthoDB" id="9009693at2"/>
<organism evidence="1 2">
    <name type="scientific">Caballeronia mineralivorans PML1(12)</name>
    <dbReference type="NCBI Taxonomy" id="908627"/>
    <lineage>
        <taxon>Bacteria</taxon>
        <taxon>Pseudomonadati</taxon>
        <taxon>Pseudomonadota</taxon>
        <taxon>Betaproteobacteria</taxon>
        <taxon>Burkholderiales</taxon>
        <taxon>Burkholderiaceae</taxon>
        <taxon>Caballeronia</taxon>
    </lineage>
</organism>
<dbReference type="EMBL" id="AEJF01000188">
    <property type="protein sequence ID" value="KLU22121.1"/>
    <property type="molecule type" value="Genomic_DNA"/>
</dbReference>
<comment type="caution">
    <text evidence="1">The sequence shown here is derived from an EMBL/GenBank/DDBJ whole genome shotgun (WGS) entry which is preliminary data.</text>
</comment>
<proteinExistence type="predicted"/>